<protein>
    <submittedName>
        <fullName evidence="3">Putative HET domain-containing protein</fullName>
    </submittedName>
</protein>
<dbReference type="HOGENOM" id="CLU_000288_138_0_1"/>
<accession>A0A066XNT2</accession>
<dbReference type="InterPro" id="IPR010730">
    <property type="entry name" value="HET"/>
</dbReference>
<gene>
    <name evidence="3" type="ORF">CSUB01_05711</name>
</gene>
<dbReference type="EMBL" id="JMSE01000528">
    <property type="protein sequence ID" value="KDN69314.1"/>
    <property type="molecule type" value="Genomic_DNA"/>
</dbReference>
<dbReference type="eggNOG" id="KOG4177">
    <property type="taxonomic scope" value="Eukaryota"/>
</dbReference>
<dbReference type="AlphaFoldDB" id="A0A066XNT2"/>
<dbReference type="InterPro" id="IPR058525">
    <property type="entry name" value="DUF8212"/>
</dbReference>
<keyword evidence="4" id="KW-1185">Reference proteome</keyword>
<dbReference type="OMA" id="IEFTCQQ"/>
<organism evidence="3 4">
    <name type="scientific">Colletotrichum sublineola</name>
    <name type="common">Sorghum anthracnose fungus</name>
    <dbReference type="NCBI Taxonomy" id="1173701"/>
    <lineage>
        <taxon>Eukaryota</taxon>
        <taxon>Fungi</taxon>
        <taxon>Dikarya</taxon>
        <taxon>Ascomycota</taxon>
        <taxon>Pezizomycotina</taxon>
        <taxon>Sordariomycetes</taxon>
        <taxon>Hypocreomycetidae</taxon>
        <taxon>Glomerellales</taxon>
        <taxon>Glomerellaceae</taxon>
        <taxon>Colletotrichum</taxon>
        <taxon>Colletotrichum graminicola species complex</taxon>
    </lineage>
</organism>
<dbReference type="PANTHER" id="PTHR10622:SF10">
    <property type="entry name" value="HET DOMAIN-CONTAINING PROTEIN"/>
    <property type="match status" value="1"/>
</dbReference>
<dbReference type="Pfam" id="PF06985">
    <property type="entry name" value="HET"/>
    <property type="match status" value="1"/>
</dbReference>
<evidence type="ECO:0000259" key="1">
    <source>
        <dbReference type="Pfam" id="PF06985"/>
    </source>
</evidence>
<evidence type="ECO:0000313" key="3">
    <source>
        <dbReference type="EMBL" id="KDN69314.1"/>
    </source>
</evidence>
<feature type="domain" description="DUF8212" evidence="2">
    <location>
        <begin position="222"/>
        <end position="252"/>
    </location>
</feature>
<feature type="domain" description="Heterokaryon incompatibility" evidence="1">
    <location>
        <begin position="22"/>
        <end position="106"/>
    </location>
</feature>
<proteinExistence type="predicted"/>
<evidence type="ECO:0000259" key="2">
    <source>
        <dbReference type="Pfam" id="PF26640"/>
    </source>
</evidence>
<dbReference type="PANTHER" id="PTHR10622">
    <property type="entry name" value="HET DOMAIN-CONTAINING PROTEIN"/>
    <property type="match status" value="1"/>
</dbReference>
<name>A0A066XNT2_COLSU</name>
<sequence>MRLLNADTLQLREFYDRDALAYAILSHTWEDEEVTLRDLTDPASASKQGFSKIRACCAQAIRDGYKWVWVDTCCIDKTSSAELSEAINSMFRWYKQSSVCYAYLGDLPRQRPGDLYADRFTNSKWFTRGWTLQELIAPRLVEFYDQEWNEIGTKLSVGDLIHQTTGIRRVVLSGLFPLALASVAERMSWASTRKTSRLEDMAYCLLGIFDIHMPLLYGEGSRAFNRLQQEILRTTEDLSILLWASVSTSPAPGVFAPTPAGFRNVTILDVDHNKVGTLDRDWEGIRPLDEANWYQASPFGETVHASASYVNSEPPAITSRGLRAYMIGYVCDPQSIPRNTGFYACAWYYCTSQYSMYQYAKGQHAAELSMERSMCRGLS</sequence>
<reference evidence="4" key="1">
    <citation type="journal article" date="2014" name="Genome Announc.">
        <title>Draft genome sequence of Colletotrichum sublineola, a destructive pathogen of cultivated sorghum.</title>
        <authorList>
            <person name="Baroncelli R."/>
            <person name="Sanz-Martin J.M."/>
            <person name="Rech G.E."/>
            <person name="Sukno S.A."/>
            <person name="Thon M.R."/>
        </authorList>
    </citation>
    <scope>NUCLEOTIDE SEQUENCE [LARGE SCALE GENOMIC DNA]</scope>
    <source>
        <strain evidence="4">TX430BB</strain>
    </source>
</reference>
<comment type="caution">
    <text evidence="3">The sequence shown here is derived from an EMBL/GenBank/DDBJ whole genome shotgun (WGS) entry which is preliminary data.</text>
</comment>
<dbReference type="Proteomes" id="UP000027238">
    <property type="component" value="Unassembled WGS sequence"/>
</dbReference>
<dbReference type="OrthoDB" id="674604at2759"/>
<dbReference type="Pfam" id="PF26640">
    <property type="entry name" value="DUF8212"/>
    <property type="match status" value="1"/>
</dbReference>
<evidence type="ECO:0000313" key="4">
    <source>
        <dbReference type="Proteomes" id="UP000027238"/>
    </source>
</evidence>
<dbReference type="STRING" id="1173701.A0A066XNT2"/>